<comment type="caution">
    <text evidence="1">The sequence shown here is derived from an EMBL/GenBank/DDBJ whole genome shotgun (WGS) entry which is preliminary data.</text>
</comment>
<reference evidence="2" key="1">
    <citation type="journal article" date="2014" name="Sci. Data">
        <title>Genomes of diverse isolates of the marine cyanobacterium Prochlorococcus.</title>
        <authorList>
            <person name="Biller S."/>
            <person name="Berube P."/>
            <person name="Thompson J."/>
            <person name="Kelly L."/>
            <person name="Roggensack S."/>
            <person name="Awad L."/>
            <person name="Roache-Johnson K."/>
            <person name="Ding H."/>
            <person name="Giovannoni S.J."/>
            <person name="Moore L.R."/>
            <person name="Chisholm S.W."/>
        </authorList>
    </citation>
    <scope>NUCLEOTIDE SEQUENCE [LARGE SCALE GENOMIC DNA]</scope>
    <source>
        <strain evidence="2">MIT 9302</strain>
    </source>
</reference>
<gene>
    <name evidence="1" type="ORF">EU96_0555</name>
</gene>
<dbReference type="EMBL" id="JNAM01000005">
    <property type="protein sequence ID" value="KGF98592.1"/>
    <property type="molecule type" value="Genomic_DNA"/>
</dbReference>
<dbReference type="AlphaFoldDB" id="A0A0A2A9P4"/>
<dbReference type="STRING" id="74545.EU96_0555"/>
<dbReference type="OrthoDB" id="461609at2"/>
<evidence type="ECO:0008006" key="3">
    <source>
        <dbReference type="Google" id="ProtNLM"/>
    </source>
</evidence>
<dbReference type="InterPro" id="IPR021503">
    <property type="entry name" value="DUF3110"/>
</dbReference>
<accession>A0A0A2A9P4</accession>
<sequence length="127" mass="14833">MNIFVLLYNSGTDKEGIHSIELKGRTIVLMFEDKDDATRYCGLLEAQDFPLPKVEMINIQEIKDFCIKLDYECKLVEKNFVPKTAEDRLLISPPQKNLEVENWDEEKNNNKDNIDINTIKENLEKLL</sequence>
<dbReference type="Pfam" id="PF11360">
    <property type="entry name" value="DUF3110"/>
    <property type="match status" value="1"/>
</dbReference>
<dbReference type="eggNOG" id="COG0457">
    <property type="taxonomic scope" value="Bacteria"/>
</dbReference>
<name>A0A0A2A9P4_PROMR</name>
<dbReference type="RefSeq" id="WP_032526188.1">
    <property type="nucleotide sequence ID" value="NZ_CP138951.1"/>
</dbReference>
<evidence type="ECO:0000313" key="2">
    <source>
        <dbReference type="Proteomes" id="UP000030445"/>
    </source>
</evidence>
<organism evidence="1 2">
    <name type="scientific">Prochlorococcus marinus str. MIT 9302</name>
    <dbReference type="NCBI Taxonomy" id="74545"/>
    <lineage>
        <taxon>Bacteria</taxon>
        <taxon>Bacillati</taxon>
        <taxon>Cyanobacteriota</taxon>
        <taxon>Cyanophyceae</taxon>
        <taxon>Synechococcales</taxon>
        <taxon>Prochlorococcaceae</taxon>
        <taxon>Prochlorococcus</taxon>
    </lineage>
</organism>
<proteinExistence type="predicted"/>
<dbReference type="Proteomes" id="UP000030445">
    <property type="component" value="Unassembled WGS sequence"/>
</dbReference>
<evidence type="ECO:0000313" key="1">
    <source>
        <dbReference type="EMBL" id="KGF98592.1"/>
    </source>
</evidence>
<protein>
    <recommendedName>
        <fullName evidence="3">DUF3110 domain-containing protein</fullName>
    </recommendedName>
</protein>